<protein>
    <submittedName>
        <fullName evidence="1">CoA transferase</fullName>
    </submittedName>
</protein>
<keyword evidence="1" id="KW-0808">Transferase</keyword>
<sequence length="373" mass="40939">MKPQWSCLNDVKIIDVSQLLPGPHATSLLLQLGADVIKVEQPGSGDSSRLLGNAVFAQFNRGKRSIALNLKDPADKAAFLDLVRDCDAVVEGFRPGVMQRLGLGYEELARVNPAIVLCSISGFGQSGPYAAHAGHDLNYLAMAGYWSIPVQVEDKVARPKVRLSDYAASAYAALSLSVAIMSARQQGVGQHLDVSVHDSILSWTAHMAWLARGFEDNPVASPTVMPENDIFQTGDGRHLAMGILENKFWVTLCEVLGDEFPQLRDERFANRMSRFGHKQEVNALLKDLFLSRTLEQWTLAFAEHDLPFSPLLSASELFDDPHVQARGTVRPLPLERTISVGFPVKFSRGLPDSDTTVPALGEYSVEAFKREQG</sequence>
<reference evidence="1" key="1">
    <citation type="submission" date="2019-12" db="EMBL/GenBank/DDBJ databases">
        <title>Hybrid Genome Assemblies of two High G+C Isolates from Undergraduate Microbiology Courses.</title>
        <authorList>
            <person name="Ne Ville C.J."/>
            <person name="Enright D."/>
            <person name="Hernandez I."/>
            <person name="Dodsworth J."/>
            <person name="Orwin P.M."/>
        </authorList>
    </citation>
    <scope>NUCLEOTIDE SEQUENCE [LARGE SCALE GENOMIC DNA]</scope>
    <source>
        <strain evidence="1">Neo</strain>
    </source>
</reference>
<evidence type="ECO:0000313" key="1">
    <source>
        <dbReference type="EMBL" id="QGW77346.1"/>
    </source>
</evidence>
<evidence type="ECO:0000313" key="2">
    <source>
        <dbReference type="Proteomes" id="UP000426235"/>
    </source>
</evidence>
<dbReference type="Gene3D" id="3.40.50.10540">
    <property type="entry name" value="Crotonobetainyl-coa:carnitine coa-transferase, domain 1"/>
    <property type="match status" value="1"/>
</dbReference>
<dbReference type="Gene3D" id="3.30.1540.10">
    <property type="entry name" value="formyl-coa transferase, domain 3"/>
    <property type="match status" value="1"/>
</dbReference>
<organism evidence="1 2">
    <name type="scientific">Pseudomonas alkylphenolica</name>
    <dbReference type="NCBI Taxonomy" id="237609"/>
    <lineage>
        <taxon>Bacteria</taxon>
        <taxon>Pseudomonadati</taxon>
        <taxon>Pseudomonadota</taxon>
        <taxon>Gammaproteobacteria</taxon>
        <taxon>Pseudomonadales</taxon>
        <taxon>Pseudomonadaceae</taxon>
        <taxon>Pseudomonas</taxon>
    </lineage>
</organism>
<dbReference type="EMBL" id="CP046621">
    <property type="protein sequence ID" value="QGW77346.1"/>
    <property type="molecule type" value="Genomic_DNA"/>
</dbReference>
<dbReference type="PANTHER" id="PTHR48228">
    <property type="entry name" value="SUCCINYL-COA--D-CITRAMALATE COA-TRANSFERASE"/>
    <property type="match status" value="1"/>
</dbReference>
<dbReference type="SUPFAM" id="SSF89796">
    <property type="entry name" value="CoA-transferase family III (CaiB/BaiF)"/>
    <property type="match status" value="1"/>
</dbReference>
<dbReference type="RefSeq" id="WP_157192344.1">
    <property type="nucleotide sequence ID" value="NZ_CP046621.1"/>
</dbReference>
<accession>A0A6I6GZD6</accession>
<proteinExistence type="predicted"/>
<dbReference type="InterPro" id="IPR050509">
    <property type="entry name" value="CoA-transferase_III"/>
</dbReference>
<dbReference type="AlphaFoldDB" id="A0A6I6GZD6"/>
<dbReference type="Proteomes" id="UP000426235">
    <property type="component" value="Chromosome"/>
</dbReference>
<dbReference type="InterPro" id="IPR023606">
    <property type="entry name" value="CoA-Trfase_III_dom_1_sf"/>
</dbReference>
<dbReference type="GO" id="GO:0016740">
    <property type="term" value="F:transferase activity"/>
    <property type="evidence" value="ECO:0007669"/>
    <property type="project" value="UniProtKB-KW"/>
</dbReference>
<dbReference type="InterPro" id="IPR003673">
    <property type="entry name" value="CoA-Trfase_fam_III"/>
</dbReference>
<dbReference type="Pfam" id="PF02515">
    <property type="entry name" value="CoA_transf_3"/>
    <property type="match status" value="1"/>
</dbReference>
<name>A0A6I6GZD6_9PSED</name>
<gene>
    <name evidence="1" type="ORF">GPJ81_11850</name>
</gene>
<dbReference type="InterPro" id="IPR044855">
    <property type="entry name" value="CoA-Trfase_III_dom3_sf"/>
</dbReference>
<keyword evidence="2" id="KW-1185">Reference proteome</keyword>
<dbReference type="PANTHER" id="PTHR48228:SF5">
    <property type="entry name" value="ALPHA-METHYLACYL-COA RACEMASE"/>
    <property type="match status" value="1"/>
</dbReference>